<dbReference type="InterPro" id="IPR005152">
    <property type="entry name" value="Lipase_secreted"/>
</dbReference>
<accession>A0ABW5M8B3</accession>
<dbReference type="PANTHER" id="PTHR34853">
    <property type="match status" value="1"/>
</dbReference>
<dbReference type="EMBL" id="JBHULN010000014">
    <property type="protein sequence ID" value="MFD2572944.1"/>
    <property type="molecule type" value="Genomic_DNA"/>
</dbReference>
<dbReference type="SUPFAM" id="SSF53474">
    <property type="entry name" value="alpha/beta-Hydrolases"/>
    <property type="match status" value="1"/>
</dbReference>
<protein>
    <submittedName>
        <fullName evidence="1">Alpha/beta hydrolase family protein</fullName>
        <ecNumber evidence="1">3.4.-.-</ecNumber>
    </submittedName>
</protein>
<dbReference type="RefSeq" id="WP_381525538.1">
    <property type="nucleotide sequence ID" value="NZ_JBHULN010000014.1"/>
</dbReference>
<evidence type="ECO:0000313" key="1">
    <source>
        <dbReference type="EMBL" id="MFD2572944.1"/>
    </source>
</evidence>
<name>A0ABW5M8B3_9BACT</name>
<evidence type="ECO:0000313" key="2">
    <source>
        <dbReference type="Proteomes" id="UP001597469"/>
    </source>
</evidence>
<dbReference type="Gene3D" id="1.10.260.160">
    <property type="match status" value="1"/>
</dbReference>
<proteinExistence type="predicted"/>
<dbReference type="Pfam" id="PF03583">
    <property type="entry name" value="LIP"/>
    <property type="match status" value="1"/>
</dbReference>
<comment type="caution">
    <text evidence="1">The sequence shown here is derived from an EMBL/GenBank/DDBJ whole genome shotgun (WGS) entry which is preliminary data.</text>
</comment>
<dbReference type="PANTHER" id="PTHR34853:SF1">
    <property type="entry name" value="LIPASE 5"/>
    <property type="match status" value="1"/>
</dbReference>
<reference evidence="2" key="1">
    <citation type="journal article" date="2019" name="Int. J. Syst. Evol. Microbiol.">
        <title>The Global Catalogue of Microorganisms (GCM) 10K type strain sequencing project: providing services to taxonomists for standard genome sequencing and annotation.</title>
        <authorList>
            <consortium name="The Broad Institute Genomics Platform"/>
            <consortium name="The Broad Institute Genome Sequencing Center for Infectious Disease"/>
            <person name="Wu L."/>
            <person name="Ma J."/>
        </authorList>
    </citation>
    <scope>NUCLEOTIDE SEQUENCE [LARGE SCALE GENOMIC DNA]</scope>
    <source>
        <strain evidence="2">KCTC 42805</strain>
    </source>
</reference>
<organism evidence="1 2">
    <name type="scientific">Spirosoma soli</name>
    <dbReference type="NCBI Taxonomy" id="1770529"/>
    <lineage>
        <taxon>Bacteria</taxon>
        <taxon>Pseudomonadati</taxon>
        <taxon>Bacteroidota</taxon>
        <taxon>Cytophagia</taxon>
        <taxon>Cytophagales</taxon>
        <taxon>Cytophagaceae</taxon>
        <taxon>Spirosoma</taxon>
    </lineage>
</organism>
<dbReference type="Gene3D" id="3.40.50.1820">
    <property type="entry name" value="alpha/beta hydrolase"/>
    <property type="match status" value="1"/>
</dbReference>
<dbReference type="Proteomes" id="UP001597469">
    <property type="component" value="Unassembled WGS sequence"/>
</dbReference>
<gene>
    <name evidence="1" type="ORF">ACFSUS_20040</name>
</gene>
<dbReference type="GO" id="GO:0016787">
    <property type="term" value="F:hydrolase activity"/>
    <property type="evidence" value="ECO:0007669"/>
    <property type="project" value="UniProtKB-KW"/>
</dbReference>
<sequence>MITIKSLFALFFIGGLLVLTPTGCKTGDNTSVEAPTPARTLVNGSLVNEYSVSQLKSRYSGVSALFQVLIVNPIKVYRLEYMTTNTDGKTVKASGALLVPAPSTPRPMPMLSMQHGTITSDSDAPSNYGSSSEAYTFGSVFASQGYIIAAPDYIGYGASKDLPHTYEQREGLATASLDMLRAAREFMSDQKISWDNRLYLAGYSEGGYATMALQKKIEEETGSEFNLVASSCGAGAYDKPAFMREIINETTSAEPSINRLYVWVLLTYDRIYGLNRPMTYYFKEPYASQIAAQGKDARINASLNTVFTDSFKQAINDGTDKAFLAAVQDNDIHDWKPRTRTQLYHGDADDTVFYLNTQNAYEAMQKRGATNVELKTLKGANHATGILGYITGTYGFFGPAQQ</sequence>
<dbReference type="InterPro" id="IPR029058">
    <property type="entry name" value="AB_hydrolase_fold"/>
</dbReference>
<dbReference type="EC" id="3.4.-.-" evidence="1"/>
<keyword evidence="1" id="KW-0378">Hydrolase</keyword>
<keyword evidence="2" id="KW-1185">Reference proteome</keyword>